<dbReference type="InterPro" id="IPR001910">
    <property type="entry name" value="Inosine/uridine_hydrolase_dom"/>
</dbReference>
<dbReference type="EMBL" id="CP134188">
    <property type="protein sequence ID" value="WPB02712.1"/>
    <property type="molecule type" value="Genomic_DNA"/>
</dbReference>
<evidence type="ECO:0000313" key="7">
    <source>
        <dbReference type="EMBL" id="WPB02712.1"/>
    </source>
</evidence>
<gene>
    <name evidence="6" type="ORF">CB0940_06797</name>
    <name evidence="7" type="ORF">RHO25_007348</name>
</gene>
<dbReference type="GO" id="GO:0005829">
    <property type="term" value="C:cytosol"/>
    <property type="evidence" value="ECO:0007669"/>
    <property type="project" value="TreeGrafter"/>
</dbReference>
<accession>A0A2G5H913</accession>
<evidence type="ECO:0000313" key="8">
    <source>
        <dbReference type="Proteomes" id="UP000230605"/>
    </source>
</evidence>
<evidence type="ECO:0000256" key="4">
    <source>
        <dbReference type="SAM" id="SignalP"/>
    </source>
</evidence>
<reference evidence="7 9" key="2">
    <citation type="submission" date="2023-09" db="EMBL/GenBank/DDBJ databases">
        <title>Complete-Gapless Cercospora beticola genome.</title>
        <authorList>
            <person name="Wyatt N.A."/>
            <person name="Spanner R.E."/>
            <person name="Bolton M.D."/>
        </authorList>
    </citation>
    <scope>NUCLEOTIDE SEQUENCE [LARGE SCALE GENOMIC DNA]</scope>
    <source>
        <strain evidence="7">Cb09-40</strain>
    </source>
</reference>
<feature type="signal peptide" evidence="4">
    <location>
        <begin position="1"/>
        <end position="19"/>
    </location>
</feature>
<name>A0A2G5H913_CERBT</name>
<organism evidence="6 8">
    <name type="scientific">Cercospora beticola</name>
    <name type="common">Sugarbeet leaf spot fungus</name>
    <dbReference type="NCBI Taxonomy" id="122368"/>
    <lineage>
        <taxon>Eukaryota</taxon>
        <taxon>Fungi</taxon>
        <taxon>Dikarya</taxon>
        <taxon>Ascomycota</taxon>
        <taxon>Pezizomycotina</taxon>
        <taxon>Dothideomycetes</taxon>
        <taxon>Dothideomycetidae</taxon>
        <taxon>Mycosphaerellales</taxon>
        <taxon>Mycosphaerellaceae</taxon>
        <taxon>Cercospora</taxon>
    </lineage>
</organism>
<dbReference type="EMBL" id="LKMD01000108">
    <property type="protein sequence ID" value="PIA89016.1"/>
    <property type="molecule type" value="Genomic_DNA"/>
</dbReference>
<evidence type="ECO:0000313" key="9">
    <source>
        <dbReference type="Proteomes" id="UP001302367"/>
    </source>
</evidence>
<dbReference type="GO" id="GO:0008477">
    <property type="term" value="F:purine nucleosidase activity"/>
    <property type="evidence" value="ECO:0007669"/>
    <property type="project" value="TreeGrafter"/>
</dbReference>
<dbReference type="Pfam" id="PF01156">
    <property type="entry name" value="IU_nuc_hydro"/>
    <property type="match status" value="1"/>
</dbReference>
<evidence type="ECO:0000256" key="1">
    <source>
        <dbReference type="ARBA" id="ARBA00009176"/>
    </source>
</evidence>
<dbReference type="PANTHER" id="PTHR12304">
    <property type="entry name" value="INOSINE-URIDINE PREFERRING NUCLEOSIDE HYDROLASE"/>
    <property type="match status" value="1"/>
</dbReference>
<protein>
    <submittedName>
        <fullName evidence="6">Hypotheticalsprotein</fullName>
    </submittedName>
</protein>
<evidence type="ECO:0000256" key="3">
    <source>
        <dbReference type="ARBA" id="ARBA00023295"/>
    </source>
</evidence>
<comment type="similarity">
    <text evidence="1">Belongs to the IUNH family.</text>
</comment>
<dbReference type="InterPro" id="IPR023186">
    <property type="entry name" value="IUNH"/>
</dbReference>
<dbReference type="GO" id="GO:0006152">
    <property type="term" value="P:purine nucleoside catabolic process"/>
    <property type="evidence" value="ECO:0007669"/>
    <property type="project" value="TreeGrafter"/>
</dbReference>
<feature type="domain" description="Inosine/uridine-preferring nucleoside hydrolase" evidence="5">
    <location>
        <begin position="37"/>
        <end position="363"/>
    </location>
</feature>
<proteinExistence type="inferred from homology"/>
<keyword evidence="3" id="KW-0326">Glycosidase</keyword>
<dbReference type="Gene3D" id="3.90.245.10">
    <property type="entry name" value="Ribonucleoside hydrolase-like"/>
    <property type="match status" value="1"/>
</dbReference>
<dbReference type="Proteomes" id="UP001302367">
    <property type="component" value="Chromosome 5"/>
</dbReference>
<dbReference type="SUPFAM" id="SSF53590">
    <property type="entry name" value="Nucleoside hydrolase"/>
    <property type="match status" value="1"/>
</dbReference>
<evidence type="ECO:0000259" key="5">
    <source>
        <dbReference type="Pfam" id="PF01156"/>
    </source>
</evidence>
<dbReference type="PANTHER" id="PTHR12304:SF25">
    <property type="entry name" value="INOSINE_URIDINE-PREFERRING NUCLEOSIDE HYDROLASE DOMAIN-CONTAINING PROTEIN"/>
    <property type="match status" value="1"/>
</dbReference>
<evidence type="ECO:0000313" key="6">
    <source>
        <dbReference type="EMBL" id="PIA89016.1"/>
    </source>
</evidence>
<keyword evidence="2" id="KW-0378">Hydrolase</keyword>
<sequence>MKPLIPLTATSFLALTVAAAPSYHSTRQPNTTTAPKVILDNDWSTNGFIPILQAVKAGWDVLGILSDTSNTWALQCGLHALATLEVGDLGCIPVYRGADYPLLNTPTLFQAWEEVHGVLPWEGAFAPENSTFEALGNDPTSGDPNRISKSAFKEGYPNITFASDISAAEFLVQQVRKYPGEISIYSAGALTNIALAVRIDPNFAKNAKELIIMGGYIDVNLLQASGTTLLADINSDINLMIDPEGTKIALTADFPNITITSAVTNTIPVTQEFLDDLIQVENPYTRLYHDYADTSFSFWDETTAAIMLDPSVVTNSTKFYLDVDTSYASSRYGNIHAYQKALAPKAQALREVNYVFEIDAERVEKAIKSALQYPPSCKTGW</sequence>
<keyword evidence="9" id="KW-1185">Reference proteome</keyword>
<evidence type="ECO:0000256" key="2">
    <source>
        <dbReference type="ARBA" id="ARBA00022801"/>
    </source>
</evidence>
<dbReference type="InterPro" id="IPR036452">
    <property type="entry name" value="Ribo_hydro-like"/>
</dbReference>
<reference evidence="6 8" key="1">
    <citation type="submission" date="2015-10" db="EMBL/GenBank/DDBJ databases">
        <title>The cercosporin biosynthetic gene cluster was horizontally transferred to several fungal lineages and shown to be expanded in Cercospora beticola based on microsynteny with recipient genomes.</title>
        <authorList>
            <person name="De Jonge R."/>
            <person name="Ebert M.K."/>
            <person name="Suttle J.C."/>
            <person name="Jurick Ii W.M."/>
            <person name="Secor G.A."/>
            <person name="Thomma B.P."/>
            <person name="Van De Peer Y."/>
            <person name="Bolton M.D."/>
        </authorList>
    </citation>
    <scope>NUCLEOTIDE SEQUENCE [LARGE SCALE GENOMIC DNA]</scope>
    <source>
        <strain evidence="6 8">09-40</strain>
    </source>
</reference>
<keyword evidence="4" id="KW-0732">Signal</keyword>
<feature type="chain" id="PRO_5013761121" evidence="4">
    <location>
        <begin position="20"/>
        <end position="381"/>
    </location>
</feature>
<dbReference type="AlphaFoldDB" id="A0A2G5H913"/>
<dbReference type="OrthoDB" id="432381at2759"/>
<dbReference type="Proteomes" id="UP000230605">
    <property type="component" value="Chromosome 5"/>
</dbReference>